<dbReference type="Pfam" id="PF01610">
    <property type="entry name" value="DDE_Tnp_ISL3"/>
    <property type="match status" value="1"/>
</dbReference>
<name>A0ABP8JRH2_9MICO</name>
<accession>A0ABP8JRH2</accession>
<evidence type="ECO:0000259" key="1">
    <source>
        <dbReference type="Pfam" id="PF01610"/>
    </source>
</evidence>
<reference evidence="4" key="1">
    <citation type="journal article" date="2019" name="Int. J. Syst. Evol. Microbiol.">
        <title>The Global Catalogue of Microorganisms (GCM) 10K type strain sequencing project: providing services to taxonomists for standard genome sequencing and annotation.</title>
        <authorList>
            <consortium name="The Broad Institute Genomics Platform"/>
            <consortium name="The Broad Institute Genome Sequencing Center for Infectious Disease"/>
            <person name="Wu L."/>
            <person name="Ma J."/>
        </authorList>
    </citation>
    <scope>NUCLEOTIDE SEQUENCE [LARGE SCALE GENOMIC DNA]</scope>
    <source>
        <strain evidence="4">JCM 17738</strain>
    </source>
</reference>
<keyword evidence="4" id="KW-1185">Reference proteome</keyword>
<dbReference type="NCBIfam" id="NF033550">
    <property type="entry name" value="transpos_ISL3"/>
    <property type="match status" value="1"/>
</dbReference>
<dbReference type="InterPro" id="IPR047951">
    <property type="entry name" value="Transpos_ISL3"/>
</dbReference>
<dbReference type="PANTHER" id="PTHR33498:SF1">
    <property type="entry name" value="TRANSPOSASE FOR INSERTION SEQUENCE ELEMENT IS1557"/>
    <property type="match status" value="1"/>
</dbReference>
<dbReference type="Proteomes" id="UP001500390">
    <property type="component" value="Unassembled WGS sequence"/>
</dbReference>
<comment type="caution">
    <text evidence="3">The sequence shown here is derived from an EMBL/GenBank/DDBJ whole genome shotgun (WGS) entry which is preliminary data.</text>
</comment>
<dbReference type="PANTHER" id="PTHR33498">
    <property type="entry name" value="TRANSPOSASE FOR INSERTION SEQUENCE ELEMENT IS1557"/>
    <property type="match status" value="1"/>
</dbReference>
<sequence>MTSVIMAVVKAVHGHEGEVTGLVQRTQFQAVQNDTSGQDATLLLGLEGLAVVTVELDDDGARVVHVVTDDEAAAGCPSCGVLSTSVKGHAVTRPRDVPYGQALLHLVWHKRRWRCREAACPRGSFTESLPAVPPRARVTTRLRTECGAGIATRFSCVSAGAGYYGVSWPVAHAAFIAHVDPVLAQPLPPVQVLGIDETRRGKVKWAQDPDTGRWFVLADRWHTGIADAAGTGGLLAHIDGRTAAKVAEWIAEQPDSWRAGITHVTIDLSASYLRAVSDALPHAVVVTDRFHLVRLANDMLTEVRQHATRDVRGRRGRKRDPEWAGRRKLLIGHERLDPTAFAKLWNALIDAGDPGIEILHASTVKENLRHLLALSATFPERSLIRDRLWALYEQAATSTSPEVHRFAATIEAWWPAIEAAIITDYSNARSEGYNRLAKHQGRNAFGYRNVHNHRRAIRWACTRQHRRASAATSEVPGQVR</sequence>
<proteinExistence type="predicted"/>
<feature type="domain" description="Transposase IS204/IS1001/IS1096/IS1165 DDE" evidence="1">
    <location>
        <begin position="224"/>
        <end position="456"/>
    </location>
</feature>
<evidence type="ECO:0000259" key="2">
    <source>
        <dbReference type="Pfam" id="PF14690"/>
    </source>
</evidence>
<dbReference type="EMBL" id="BAABFX010000025">
    <property type="protein sequence ID" value="GAA4395078.1"/>
    <property type="molecule type" value="Genomic_DNA"/>
</dbReference>
<evidence type="ECO:0000313" key="4">
    <source>
        <dbReference type="Proteomes" id="UP001500390"/>
    </source>
</evidence>
<dbReference type="InterPro" id="IPR002560">
    <property type="entry name" value="Transposase_DDE"/>
</dbReference>
<protein>
    <submittedName>
        <fullName evidence="3">ISL3-like element ISMsm4 family transposase</fullName>
    </submittedName>
</protein>
<dbReference type="Pfam" id="PF14690">
    <property type="entry name" value="Zn_ribbon_ISL3"/>
    <property type="match status" value="1"/>
</dbReference>
<dbReference type="InterPro" id="IPR029261">
    <property type="entry name" value="Transposase_Znf"/>
</dbReference>
<organism evidence="3 4">
    <name type="scientific">Ornithinibacter aureus</name>
    <dbReference type="NCBI Taxonomy" id="622664"/>
    <lineage>
        <taxon>Bacteria</taxon>
        <taxon>Bacillati</taxon>
        <taxon>Actinomycetota</taxon>
        <taxon>Actinomycetes</taxon>
        <taxon>Micrococcales</taxon>
        <taxon>Intrasporangiaceae</taxon>
        <taxon>Ornithinibacter</taxon>
    </lineage>
</organism>
<feature type="domain" description="Transposase IS204/IS1001/IS1096/IS1165 zinc-finger" evidence="2">
    <location>
        <begin position="74"/>
        <end position="120"/>
    </location>
</feature>
<gene>
    <name evidence="3" type="ORF">GCM10023153_16790</name>
</gene>
<evidence type="ECO:0000313" key="3">
    <source>
        <dbReference type="EMBL" id="GAA4395078.1"/>
    </source>
</evidence>